<keyword evidence="2" id="KW-0812">Transmembrane</keyword>
<feature type="compositionally biased region" description="Polar residues" evidence="1">
    <location>
        <begin position="42"/>
        <end position="52"/>
    </location>
</feature>
<feature type="compositionally biased region" description="Basic and acidic residues" evidence="1">
    <location>
        <begin position="53"/>
        <end position="71"/>
    </location>
</feature>
<feature type="transmembrane region" description="Helical" evidence="2">
    <location>
        <begin position="1044"/>
        <end position="1071"/>
    </location>
</feature>
<accession>A0AAE0MF25</accession>
<sequence length="1128" mass="122781">MVVHRKPVASPRALSYDQSLAEQSSGQSPIPIALQPIHSASEAYTVSPPSSIHQEDREIHDGTASHYRDQHGFLSSPVSSELELAPVTAPPPSYYQHNWQTDGDIEDPENHFAQDNLHTNDSAQLSPQYQQYREWQESQGLTTAQQELAEARAREVLLGRGPRVTSYGPAPGPTLPPVSNNHRHTAPAVVVLTATLPSLKVSPPQPSPGGLSIRQATWQGHHHHRTSRGDQRHQQGIGNGRESIIVQRQQQQQQQCIENERHDEQEHQQHTHTQNEAETGRGGEAPFMHYQDLDTYFQPSMLTKPENEPEPETDENNKFKDYELGGGIPAAKKGKMVVQVSRWPGQSAVDIIQQAQQRQQQQQQHPVRADNSCFPTSENMNGNSASQDRPESFDRQQQRQLTMTAATVAAVAIEDGNNNGYGGKEQSNGNGGGPGAEIIGGNDNHSYDDHDHNHDHHHTDYPNDINVNINTDANTNRLNNHTDNNMPNNPARQHHPIDNQNKISAWLPEISYSLVSIASVAAIIVIMHLFNGRNITAINMPISLNTLIAFLAAVCQLCLLQPVIQGLGQLKWNWFARRERPLADFAIFDDAVTTSGGGLKLLGTGKGRTLGISASVVLLTAFLSSPLTQAAITYRTRLVRSDAGGAGLAAVAARRSAIYPPSNNNVEVDGISDGEPPQPIIDSEEKRKEKADNQPGLPHLDMTQMKRAIQSGIHHLLDSSSPPQLPPDIQPSCSSESGECRWPRFSSMAVCVDVADVSDKLTIANLTTTTGTEDDGMVYNASLPNGVYLLGSPTTCNLNMSSPRVANQQPASASLAFADQDGKVPSAIVNLFVIYTNQMTSPNNAAAVTFRAVEALLHFCVNTYEGVTSRGVSTTTLVNMSTSVMTSAGQPAAVRRPSTSTSIKGRRREEEQGLLRLQTSHDDDDQVVYSVNLTDAWILHDHIVSVLSGTYSFSSSHGSTSTSEVLGATMFRPFARRRGVAGSNSPVEEEEEEDGRLQAAVQNLLQNVATTLTNTIRLSGSGTAAAAAATGVTMVPETYVHIQWAWLTFLAVQVVLSAAFLMGIIVQTAVWKVKVFKSSSMATLFAIESAGKVTLERENNMFLLEQVAVPMTRSLGQITGRLGLDDRV</sequence>
<feature type="compositionally biased region" description="Gly residues" evidence="1">
    <location>
        <begin position="419"/>
        <end position="435"/>
    </location>
</feature>
<feature type="region of interest" description="Disordered" evidence="1">
    <location>
        <begin position="888"/>
        <end position="911"/>
    </location>
</feature>
<evidence type="ECO:0008006" key="5">
    <source>
        <dbReference type="Google" id="ProtNLM"/>
    </source>
</evidence>
<feature type="region of interest" description="Disordered" evidence="1">
    <location>
        <begin position="1"/>
        <end position="73"/>
    </location>
</feature>
<feature type="compositionally biased region" description="Basic and acidic residues" evidence="1">
    <location>
        <begin position="258"/>
        <end position="281"/>
    </location>
</feature>
<protein>
    <recommendedName>
        <fullName evidence="5">Transmembrane protein</fullName>
    </recommendedName>
</protein>
<proteinExistence type="predicted"/>
<name>A0AAE0MF25_9PEZI</name>
<feature type="transmembrane region" description="Helical" evidence="2">
    <location>
        <begin position="510"/>
        <end position="530"/>
    </location>
</feature>
<dbReference type="EMBL" id="JAUEDM010000001">
    <property type="protein sequence ID" value="KAK3330107.1"/>
    <property type="molecule type" value="Genomic_DNA"/>
</dbReference>
<evidence type="ECO:0000256" key="2">
    <source>
        <dbReference type="SAM" id="Phobius"/>
    </source>
</evidence>
<dbReference type="AlphaFoldDB" id="A0AAE0MF25"/>
<feature type="region of interest" description="Disordered" evidence="1">
    <location>
        <begin position="352"/>
        <end position="398"/>
    </location>
</feature>
<feature type="compositionally biased region" description="Polar residues" evidence="1">
    <location>
        <begin position="373"/>
        <end position="387"/>
    </location>
</feature>
<comment type="caution">
    <text evidence="3">The sequence shown here is derived from an EMBL/GenBank/DDBJ whole genome shotgun (WGS) entry which is preliminary data.</text>
</comment>
<keyword evidence="4" id="KW-1185">Reference proteome</keyword>
<reference evidence="3" key="2">
    <citation type="submission" date="2023-06" db="EMBL/GenBank/DDBJ databases">
        <authorList>
            <consortium name="Lawrence Berkeley National Laboratory"/>
            <person name="Haridas S."/>
            <person name="Hensen N."/>
            <person name="Bonometti L."/>
            <person name="Westerberg I."/>
            <person name="Brannstrom I.O."/>
            <person name="Guillou S."/>
            <person name="Cros-Aarteil S."/>
            <person name="Calhoun S."/>
            <person name="Kuo A."/>
            <person name="Mondo S."/>
            <person name="Pangilinan J."/>
            <person name="Riley R."/>
            <person name="Labutti K."/>
            <person name="Andreopoulos B."/>
            <person name="Lipzen A."/>
            <person name="Chen C."/>
            <person name="Yanf M."/>
            <person name="Daum C."/>
            <person name="Ng V."/>
            <person name="Clum A."/>
            <person name="Steindorff A."/>
            <person name="Ohm R."/>
            <person name="Martin F."/>
            <person name="Silar P."/>
            <person name="Natvig D."/>
            <person name="Lalanne C."/>
            <person name="Gautier V."/>
            <person name="Ament-Velasquez S.L."/>
            <person name="Kruys A."/>
            <person name="Hutchinson M.I."/>
            <person name="Powell A.J."/>
            <person name="Barry K."/>
            <person name="Miller A.N."/>
            <person name="Grigoriev I.V."/>
            <person name="Debuchy R."/>
            <person name="Gladieux P."/>
            <person name="Thoren M.H."/>
            <person name="Johannesson H."/>
        </authorList>
    </citation>
    <scope>NUCLEOTIDE SEQUENCE</scope>
    <source>
        <strain evidence="3">CBS 118394</strain>
    </source>
</reference>
<dbReference type="Proteomes" id="UP001283341">
    <property type="component" value="Unassembled WGS sequence"/>
</dbReference>
<evidence type="ECO:0000313" key="4">
    <source>
        <dbReference type="Proteomes" id="UP001283341"/>
    </source>
</evidence>
<dbReference type="PANTHER" id="PTHR35394:SF5">
    <property type="entry name" value="DUF3176 DOMAIN-CONTAINING PROTEIN"/>
    <property type="match status" value="1"/>
</dbReference>
<feature type="region of interest" description="Disordered" evidence="1">
    <location>
        <begin position="417"/>
        <end position="459"/>
    </location>
</feature>
<feature type="region of interest" description="Disordered" evidence="1">
    <location>
        <begin position="663"/>
        <end position="700"/>
    </location>
</feature>
<feature type="compositionally biased region" description="Basic and acidic residues" evidence="1">
    <location>
        <begin position="388"/>
        <end position="397"/>
    </location>
</feature>
<feature type="compositionally biased region" description="Basic and acidic residues" evidence="1">
    <location>
        <begin position="445"/>
        <end position="459"/>
    </location>
</feature>
<feature type="transmembrane region" description="Helical" evidence="2">
    <location>
        <begin position="542"/>
        <end position="564"/>
    </location>
</feature>
<gene>
    <name evidence="3" type="ORF">B0H66DRAFT_611357</name>
</gene>
<evidence type="ECO:0000256" key="1">
    <source>
        <dbReference type="SAM" id="MobiDB-lite"/>
    </source>
</evidence>
<keyword evidence="2" id="KW-0472">Membrane</keyword>
<dbReference type="InterPro" id="IPR021514">
    <property type="entry name" value="DUF3176"/>
</dbReference>
<reference evidence="3" key="1">
    <citation type="journal article" date="2023" name="Mol. Phylogenet. Evol.">
        <title>Genome-scale phylogeny and comparative genomics of the fungal order Sordariales.</title>
        <authorList>
            <person name="Hensen N."/>
            <person name="Bonometti L."/>
            <person name="Westerberg I."/>
            <person name="Brannstrom I.O."/>
            <person name="Guillou S."/>
            <person name="Cros-Aarteil S."/>
            <person name="Calhoun S."/>
            <person name="Haridas S."/>
            <person name="Kuo A."/>
            <person name="Mondo S."/>
            <person name="Pangilinan J."/>
            <person name="Riley R."/>
            <person name="LaButti K."/>
            <person name="Andreopoulos B."/>
            <person name="Lipzen A."/>
            <person name="Chen C."/>
            <person name="Yan M."/>
            <person name="Daum C."/>
            <person name="Ng V."/>
            <person name="Clum A."/>
            <person name="Steindorff A."/>
            <person name="Ohm R.A."/>
            <person name="Martin F."/>
            <person name="Silar P."/>
            <person name="Natvig D.O."/>
            <person name="Lalanne C."/>
            <person name="Gautier V."/>
            <person name="Ament-Velasquez S.L."/>
            <person name="Kruys A."/>
            <person name="Hutchinson M.I."/>
            <person name="Powell A.J."/>
            <person name="Barry K."/>
            <person name="Miller A.N."/>
            <person name="Grigoriev I.V."/>
            <person name="Debuchy R."/>
            <person name="Gladieux P."/>
            <person name="Hiltunen Thoren M."/>
            <person name="Johannesson H."/>
        </authorList>
    </citation>
    <scope>NUCLEOTIDE SEQUENCE</scope>
    <source>
        <strain evidence="3">CBS 118394</strain>
    </source>
</reference>
<feature type="compositionally biased region" description="Polar residues" evidence="1">
    <location>
        <begin position="16"/>
        <end position="28"/>
    </location>
</feature>
<keyword evidence="2" id="KW-1133">Transmembrane helix</keyword>
<dbReference type="Pfam" id="PF11374">
    <property type="entry name" value="DUF3176"/>
    <property type="match status" value="1"/>
</dbReference>
<evidence type="ECO:0000313" key="3">
    <source>
        <dbReference type="EMBL" id="KAK3330107.1"/>
    </source>
</evidence>
<organism evidence="3 4">
    <name type="scientific">Apodospora peruviana</name>
    <dbReference type="NCBI Taxonomy" id="516989"/>
    <lineage>
        <taxon>Eukaryota</taxon>
        <taxon>Fungi</taxon>
        <taxon>Dikarya</taxon>
        <taxon>Ascomycota</taxon>
        <taxon>Pezizomycotina</taxon>
        <taxon>Sordariomycetes</taxon>
        <taxon>Sordariomycetidae</taxon>
        <taxon>Sordariales</taxon>
        <taxon>Lasiosphaeriaceae</taxon>
        <taxon>Apodospora</taxon>
    </lineage>
</organism>
<feature type="region of interest" description="Disordered" evidence="1">
    <location>
        <begin position="200"/>
        <end position="287"/>
    </location>
</feature>
<feature type="region of interest" description="Disordered" evidence="1">
    <location>
        <begin position="300"/>
        <end position="322"/>
    </location>
</feature>
<feature type="compositionally biased region" description="Basic and acidic residues" evidence="1">
    <location>
        <begin position="683"/>
        <end position="692"/>
    </location>
</feature>
<feature type="compositionally biased region" description="Low complexity" evidence="1">
    <location>
        <begin position="353"/>
        <end position="364"/>
    </location>
</feature>
<dbReference type="PANTHER" id="PTHR35394">
    <property type="entry name" value="DUF3176 DOMAIN-CONTAINING PROTEIN"/>
    <property type="match status" value="1"/>
</dbReference>